<feature type="compositionally biased region" description="Low complexity" evidence="2">
    <location>
        <begin position="247"/>
        <end position="259"/>
    </location>
</feature>
<dbReference type="InterPro" id="IPR001374">
    <property type="entry name" value="R3H_dom"/>
</dbReference>
<keyword evidence="1" id="KW-0597">Phosphoprotein</keyword>
<evidence type="ECO:0000256" key="1">
    <source>
        <dbReference type="ARBA" id="ARBA00022553"/>
    </source>
</evidence>
<dbReference type="Pfam" id="PF12752">
    <property type="entry name" value="SUZ"/>
    <property type="match status" value="1"/>
</dbReference>
<dbReference type="Pfam" id="PF01424">
    <property type="entry name" value="R3H"/>
    <property type="match status" value="1"/>
</dbReference>
<name>A0A2Z6LYX4_TRISU</name>
<feature type="compositionally biased region" description="Basic and acidic residues" evidence="2">
    <location>
        <begin position="222"/>
        <end position="231"/>
    </location>
</feature>
<dbReference type="InterPro" id="IPR036867">
    <property type="entry name" value="R3H_dom_sf"/>
</dbReference>
<dbReference type="PANTHER" id="PTHR15672">
    <property type="entry name" value="CAMP-REGULATED PHOSPHOPROTEIN 21 RELATED R3H DOMAIN CONTAINING PROTEIN"/>
    <property type="match status" value="1"/>
</dbReference>
<sequence length="493" mass="54773">MASSDQLTLSPSLPVADLTDSINRLNLKISDDAPPLSPPSSSGGYNNVSDDVINHVDQFLRDAIQNPRERLSILRMEQDVVKFINDPNQHQLEFQQLPTSYLRLAAHRVAQHYSLQSMVLLDGSLPDGSGSRIIVHKTSGCKAPLIRLADIPVKLPSEDNTVKKVAIKQRPQKQSLVLSDANSNSVKNRNSKSVEERTEEYSKARARIFSSSDNGGSLGGKPECESRKEENSLIGSLDVSRVEDKSASVSDVSSSRVLVEPTTNNSRARSRTETESVGRHMQSSRVAIFRDRDVDRKDPDYDRSYERFVQRFDPGYGFNGGPHTMQPMYTAVSNYRTEFPQTGSNHGQQLSAAHHPQPLLQHIPGPWAPPAPPGIGYGYPETMVPFNPRQVGVCSAPTLYLHSSQYSCQCHGMPFIPYEPLHQPFAQFHGPPPDASFGMAWPCAGMLTEFGWSGFVYSCLRQFFIHSYILGLARMLIASSMYLDIYCGIQLFL</sequence>
<dbReference type="PROSITE" id="PS51061">
    <property type="entry name" value="R3H"/>
    <property type="match status" value="1"/>
</dbReference>
<dbReference type="AlphaFoldDB" id="A0A2Z6LYX4"/>
<dbReference type="InterPro" id="IPR051937">
    <property type="entry name" value="R3H_domain_containing"/>
</dbReference>
<evidence type="ECO:0008006" key="7">
    <source>
        <dbReference type="Google" id="ProtNLM"/>
    </source>
</evidence>
<dbReference type="SUPFAM" id="SSF82708">
    <property type="entry name" value="R3H domain"/>
    <property type="match status" value="1"/>
</dbReference>
<dbReference type="GO" id="GO:0003676">
    <property type="term" value="F:nucleic acid binding"/>
    <property type="evidence" value="ECO:0007669"/>
    <property type="project" value="UniProtKB-UniRule"/>
</dbReference>
<dbReference type="OrthoDB" id="278430at2759"/>
<dbReference type="SMART" id="SM00393">
    <property type="entry name" value="R3H"/>
    <property type="match status" value="1"/>
</dbReference>
<feature type="compositionally biased region" description="Basic and acidic residues" evidence="2">
    <location>
        <begin position="192"/>
        <end position="203"/>
    </location>
</feature>
<evidence type="ECO:0000256" key="2">
    <source>
        <dbReference type="SAM" id="MobiDB-lite"/>
    </source>
</evidence>
<keyword evidence="6" id="KW-1185">Reference proteome</keyword>
<feature type="domain" description="R3H" evidence="3">
    <location>
        <begin position="70"/>
        <end position="139"/>
    </location>
</feature>
<dbReference type="PROSITE" id="PS51673">
    <property type="entry name" value="SUZ"/>
    <property type="match status" value="1"/>
</dbReference>
<dbReference type="InterPro" id="IPR024771">
    <property type="entry name" value="SUZ"/>
</dbReference>
<accession>A0A2Z6LYX4</accession>
<dbReference type="PANTHER" id="PTHR15672:SF8">
    <property type="entry name" value="PROTEIN ENCORE"/>
    <property type="match status" value="1"/>
</dbReference>
<evidence type="ECO:0000259" key="4">
    <source>
        <dbReference type="PROSITE" id="PS51673"/>
    </source>
</evidence>
<reference evidence="6" key="1">
    <citation type="journal article" date="2017" name="Front. Plant Sci.">
        <title>Climate Clever Clovers: New Paradigm to Reduce the Environmental Footprint of Ruminants by Breeding Low Methanogenic Forages Utilizing Haplotype Variation.</title>
        <authorList>
            <person name="Kaur P."/>
            <person name="Appels R."/>
            <person name="Bayer P.E."/>
            <person name="Keeble-Gagnere G."/>
            <person name="Wang J."/>
            <person name="Hirakawa H."/>
            <person name="Shirasawa K."/>
            <person name="Vercoe P."/>
            <person name="Stefanova K."/>
            <person name="Durmic Z."/>
            <person name="Nichols P."/>
            <person name="Revell C."/>
            <person name="Isobe S.N."/>
            <person name="Edwards D."/>
            <person name="Erskine W."/>
        </authorList>
    </citation>
    <scope>NUCLEOTIDE SEQUENCE [LARGE SCALE GENOMIC DNA]</scope>
    <source>
        <strain evidence="6">cv. Daliak</strain>
    </source>
</reference>
<gene>
    <name evidence="5" type="ORF">TSUD_40070</name>
</gene>
<dbReference type="Gene3D" id="3.30.1370.50">
    <property type="entry name" value="R3H-like domain"/>
    <property type="match status" value="1"/>
</dbReference>
<evidence type="ECO:0000259" key="3">
    <source>
        <dbReference type="PROSITE" id="PS51061"/>
    </source>
</evidence>
<proteinExistence type="predicted"/>
<dbReference type="CDD" id="cd02642">
    <property type="entry name" value="R3H_encore_like"/>
    <property type="match status" value="1"/>
</dbReference>
<organism evidence="5 6">
    <name type="scientific">Trifolium subterraneum</name>
    <name type="common">Subterranean clover</name>
    <dbReference type="NCBI Taxonomy" id="3900"/>
    <lineage>
        <taxon>Eukaryota</taxon>
        <taxon>Viridiplantae</taxon>
        <taxon>Streptophyta</taxon>
        <taxon>Embryophyta</taxon>
        <taxon>Tracheophyta</taxon>
        <taxon>Spermatophyta</taxon>
        <taxon>Magnoliopsida</taxon>
        <taxon>eudicotyledons</taxon>
        <taxon>Gunneridae</taxon>
        <taxon>Pentapetalae</taxon>
        <taxon>rosids</taxon>
        <taxon>fabids</taxon>
        <taxon>Fabales</taxon>
        <taxon>Fabaceae</taxon>
        <taxon>Papilionoideae</taxon>
        <taxon>50 kb inversion clade</taxon>
        <taxon>NPAAA clade</taxon>
        <taxon>Hologalegina</taxon>
        <taxon>IRL clade</taxon>
        <taxon>Trifolieae</taxon>
        <taxon>Trifolium</taxon>
    </lineage>
</organism>
<evidence type="ECO:0000313" key="5">
    <source>
        <dbReference type="EMBL" id="GAU23528.1"/>
    </source>
</evidence>
<evidence type="ECO:0000313" key="6">
    <source>
        <dbReference type="Proteomes" id="UP000242715"/>
    </source>
</evidence>
<feature type="region of interest" description="Disordered" evidence="2">
    <location>
        <begin position="29"/>
        <end position="48"/>
    </location>
</feature>
<feature type="region of interest" description="Disordered" evidence="2">
    <location>
        <begin position="173"/>
        <end position="284"/>
    </location>
</feature>
<protein>
    <recommendedName>
        <fullName evidence="7">R3H domain-containing protein</fullName>
    </recommendedName>
</protein>
<feature type="domain" description="SUZ" evidence="4">
    <location>
        <begin position="142"/>
        <end position="213"/>
    </location>
</feature>
<dbReference type="EMBL" id="DF973271">
    <property type="protein sequence ID" value="GAU23528.1"/>
    <property type="molecule type" value="Genomic_DNA"/>
</dbReference>
<dbReference type="Proteomes" id="UP000242715">
    <property type="component" value="Unassembled WGS sequence"/>
</dbReference>